<name>A0ABR2DB57_9ROSI</name>
<comment type="caution">
    <text evidence="1">The sequence shown here is derived from an EMBL/GenBank/DDBJ whole genome shotgun (WGS) entry which is preliminary data.</text>
</comment>
<dbReference type="Proteomes" id="UP001472677">
    <property type="component" value="Unassembled WGS sequence"/>
</dbReference>
<evidence type="ECO:0000313" key="1">
    <source>
        <dbReference type="EMBL" id="KAK8534145.1"/>
    </source>
</evidence>
<keyword evidence="2" id="KW-1185">Reference proteome</keyword>
<reference evidence="1 2" key="1">
    <citation type="journal article" date="2024" name="G3 (Bethesda)">
        <title>Genome assembly of Hibiscus sabdariffa L. provides insights into metabolisms of medicinal natural products.</title>
        <authorList>
            <person name="Kim T."/>
        </authorList>
    </citation>
    <scope>NUCLEOTIDE SEQUENCE [LARGE SCALE GENOMIC DNA]</scope>
    <source>
        <strain evidence="1">TK-2024</strain>
        <tissue evidence="1">Old leaves</tissue>
    </source>
</reference>
<organism evidence="1 2">
    <name type="scientific">Hibiscus sabdariffa</name>
    <name type="common">roselle</name>
    <dbReference type="NCBI Taxonomy" id="183260"/>
    <lineage>
        <taxon>Eukaryota</taxon>
        <taxon>Viridiplantae</taxon>
        <taxon>Streptophyta</taxon>
        <taxon>Embryophyta</taxon>
        <taxon>Tracheophyta</taxon>
        <taxon>Spermatophyta</taxon>
        <taxon>Magnoliopsida</taxon>
        <taxon>eudicotyledons</taxon>
        <taxon>Gunneridae</taxon>
        <taxon>Pentapetalae</taxon>
        <taxon>rosids</taxon>
        <taxon>malvids</taxon>
        <taxon>Malvales</taxon>
        <taxon>Malvaceae</taxon>
        <taxon>Malvoideae</taxon>
        <taxon>Hibiscus</taxon>
    </lineage>
</organism>
<proteinExistence type="predicted"/>
<evidence type="ECO:0000313" key="2">
    <source>
        <dbReference type="Proteomes" id="UP001472677"/>
    </source>
</evidence>
<protein>
    <submittedName>
        <fullName evidence="1">Uncharacterized protein</fullName>
    </submittedName>
</protein>
<dbReference type="EMBL" id="JBBPBM010000032">
    <property type="protein sequence ID" value="KAK8534145.1"/>
    <property type="molecule type" value="Genomic_DNA"/>
</dbReference>
<sequence>MAWALSLLMALADKPSNLPCQKMEWSRYMEIEVEATNKGTNDAHAKAKMERGIAVKSVVKTLRIHVKLKDKVEVFSNIKMIVNQLRFVNVRVEAISVQELVSSVETNEHMYPIPLENAMPEALDRLELILYWGRHRHFCGLGAIQDTEV</sequence>
<accession>A0ABR2DB57</accession>
<gene>
    <name evidence="1" type="ORF">V6N12_047538</name>
</gene>